<keyword evidence="3" id="KW-1185">Reference proteome</keyword>
<accession>A0A926D8L8</accession>
<dbReference type="Pfam" id="PF22564">
    <property type="entry name" value="HAAS"/>
    <property type="match status" value="1"/>
</dbReference>
<organism evidence="2 3">
    <name type="scientific">Yeguia hominis</name>
    <dbReference type="NCBI Taxonomy" id="2763662"/>
    <lineage>
        <taxon>Bacteria</taxon>
        <taxon>Bacillati</taxon>
        <taxon>Bacillota</taxon>
        <taxon>Clostridia</taxon>
        <taxon>Eubacteriales</taxon>
        <taxon>Yeguiaceae</taxon>
        <taxon>Yeguia</taxon>
    </lineage>
</organism>
<dbReference type="Proteomes" id="UP000651482">
    <property type="component" value="Unassembled WGS sequence"/>
</dbReference>
<keyword evidence="1" id="KW-0472">Membrane</keyword>
<feature type="transmembrane region" description="Helical" evidence="1">
    <location>
        <begin position="131"/>
        <end position="156"/>
    </location>
</feature>
<dbReference type="EMBL" id="JACRSN010000008">
    <property type="protein sequence ID" value="MBC8533716.1"/>
    <property type="molecule type" value="Genomic_DNA"/>
</dbReference>
<feature type="transmembrane region" description="Helical" evidence="1">
    <location>
        <begin position="99"/>
        <end position="119"/>
    </location>
</feature>
<sequence length="238" mass="25636">MTKHEFLTRLSNELQKRNVADAADIAEEYEQHFAFKQADGYSEEEIAAKLGDPAVLAAQFDGADAPKQKNGSKPFVLAGLCLVDVFAGLFFVLLTGFGLVMGVAALSFATLTVCLLGNLNIYGLIPTVPYWCGAILALAFAALAVLLVVGCIYYTAFLRQLIRAFGRFQRNALAFASGAATLPALTINPQFSAKTKRRLRAVALGSLALFAACFVLSYVVCSLSAGSLEFWHAWGMFE</sequence>
<feature type="transmembrane region" description="Helical" evidence="1">
    <location>
        <begin position="75"/>
        <end position="93"/>
    </location>
</feature>
<feature type="transmembrane region" description="Helical" evidence="1">
    <location>
        <begin position="199"/>
        <end position="220"/>
    </location>
</feature>
<comment type="caution">
    <text evidence="2">The sequence shown here is derived from an EMBL/GenBank/DDBJ whole genome shotgun (WGS) entry which is preliminary data.</text>
</comment>
<keyword evidence="1" id="KW-1133">Transmembrane helix</keyword>
<name>A0A926D8L8_9FIRM</name>
<dbReference type="AlphaFoldDB" id="A0A926D8L8"/>
<keyword evidence="1" id="KW-0812">Transmembrane</keyword>
<evidence type="ECO:0000313" key="2">
    <source>
        <dbReference type="EMBL" id="MBC8533716.1"/>
    </source>
</evidence>
<feature type="transmembrane region" description="Helical" evidence="1">
    <location>
        <begin position="168"/>
        <end position="187"/>
    </location>
</feature>
<dbReference type="RefSeq" id="WP_249319343.1">
    <property type="nucleotide sequence ID" value="NZ_JACRSN010000008.1"/>
</dbReference>
<gene>
    <name evidence="2" type="ORF">IAG03_06795</name>
</gene>
<evidence type="ECO:0000256" key="1">
    <source>
        <dbReference type="SAM" id="Phobius"/>
    </source>
</evidence>
<protein>
    <submittedName>
        <fullName evidence="2">DUF1700 domain-containing protein</fullName>
    </submittedName>
</protein>
<proteinExistence type="predicted"/>
<reference evidence="2" key="1">
    <citation type="submission" date="2020-08" db="EMBL/GenBank/DDBJ databases">
        <title>Genome public.</title>
        <authorList>
            <person name="Liu C."/>
            <person name="Sun Q."/>
        </authorList>
    </citation>
    <scope>NUCLEOTIDE SEQUENCE</scope>
    <source>
        <strain evidence="2">NSJ-40</strain>
    </source>
</reference>
<evidence type="ECO:0000313" key="3">
    <source>
        <dbReference type="Proteomes" id="UP000651482"/>
    </source>
</evidence>